<gene>
    <name evidence="1" type="ORF">C922_02504</name>
</gene>
<dbReference type="EMBL" id="KI965468">
    <property type="protein sequence ID" value="EUD66920.1"/>
    <property type="molecule type" value="Genomic_DNA"/>
</dbReference>
<evidence type="ECO:0000313" key="1">
    <source>
        <dbReference type="EMBL" id="EUD66920.1"/>
    </source>
</evidence>
<proteinExistence type="predicted"/>
<dbReference type="AlphaFoldDB" id="W7A5A9"/>
<dbReference type="RefSeq" id="XP_008816325.1">
    <property type="nucleotide sequence ID" value="XM_008818103.1"/>
</dbReference>
<keyword evidence="2" id="KW-1185">Reference proteome</keyword>
<dbReference type="GeneID" id="20037778"/>
<sequence length="408" mass="45962">MDSQLKLQGVDLRLKPHIHRNASKGIKNKLMNLLRRDEGDHVNLETPHGANKILCCCCESYQDVQDSLCCYNNISKIKTYICKDCSVLKDQEDEAHLAFLKEQVALERAHRHAFGEASRNVLITSNCVPTTATSVVGTDLKTKRCRTLYLNSAERVKHYDDMGQFLYGRVMGRNHTRGSMEAEPMDHSFVEEFVEKHTSRNLSLHCGNLSHMKKAGVAQDTSAAYIPNRVNNPLQYYSAQMGKNEQVHLNASNGMKHSHSACKQNLRGNHSDASQLRQGVHVNIDMYAAGELFNGVENHQDKDPPRGSCDNLHNAHSKLKGKENRSKFHIYDDNMGDEVHQRSSKLTDHAGVGSREVNNPRGSYHNGGVPFRCHPPSNKCMSMLYSYNGTSSNNCMRIKIDHVFSEKL</sequence>
<protein>
    <submittedName>
        <fullName evidence="1">Uncharacterized protein</fullName>
    </submittedName>
</protein>
<accession>W7A5A9</accession>
<name>W7A5A9_9APIC</name>
<dbReference type="Proteomes" id="UP000030640">
    <property type="component" value="Unassembled WGS sequence"/>
</dbReference>
<organism evidence="1 2">
    <name type="scientific">Plasmodium inui San Antonio 1</name>
    <dbReference type="NCBI Taxonomy" id="1237626"/>
    <lineage>
        <taxon>Eukaryota</taxon>
        <taxon>Sar</taxon>
        <taxon>Alveolata</taxon>
        <taxon>Apicomplexa</taxon>
        <taxon>Aconoidasida</taxon>
        <taxon>Haemosporida</taxon>
        <taxon>Plasmodiidae</taxon>
        <taxon>Plasmodium</taxon>
        <taxon>Plasmodium (Plasmodium)</taxon>
    </lineage>
</organism>
<reference evidence="1 2" key="1">
    <citation type="submission" date="2013-02" db="EMBL/GenBank/DDBJ databases">
        <title>The Genome Sequence of Plasmodium inui San Antonio 1.</title>
        <authorList>
            <consortium name="The Broad Institute Genome Sequencing Platform"/>
            <consortium name="The Broad Institute Genome Sequencing Center for Infectious Disease"/>
            <person name="Neafsey D."/>
            <person name="Cheeseman I."/>
            <person name="Volkman S."/>
            <person name="Adams J."/>
            <person name="Walker B."/>
            <person name="Young S.K."/>
            <person name="Zeng Q."/>
            <person name="Gargeya S."/>
            <person name="Fitzgerald M."/>
            <person name="Haas B."/>
            <person name="Abouelleil A."/>
            <person name="Alvarado L."/>
            <person name="Arachchi H.M."/>
            <person name="Berlin A.M."/>
            <person name="Chapman S.B."/>
            <person name="Dewar J."/>
            <person name="Goldberg J."/>
            <person name="Griggs A."/>
            <person name="Gujja S."/>
            <person name="Hansen M."/>
            <person name="Howarth C."/>
            <person name="Imamovic A."/>
            <person name="Larimer J."/>
            <person name="McCowan C."/>
            <person name="Murphy C."/>
            <person name="Neiman D."/>
            <person name="Pearson M."/>
            <person name="Priest M."/>
            <person name="Roberts A."/>
            <person name="Saif S."/>
            <person name="Shea T."/>
            <person name="Sisk P."/>
            <person name="Sykes S."/>
            <person name="Wortman J."/>
            <person name="Nusbaum C."/>
            <person name="Birren B."/>
        </authorList>
    </citation>
    <scope>NUCLEOTIDE SEQUENCE [LARGE SCALE GENOMIC DNA]</scope>
    <source>
        <strain evidence="1 2">San Antonio 1</strain>
    </source>
</reference>
<dbReference type="OrthoDB" id="369649at2759"/>
<evidence type="ECO:0000313" key="2">
    <source>
        <dbReference type="Proteomes" id="UP000030640"/>
    </source>
</evidence>
<dbReference type="VEuPathDB" id="PlasmoDB:C922_02504"/>